<sequence>MAKPTLQCILSVSMLLSLNACAEQAEQIDATQSNPEVVVGGQRLTLENHAQRCALRKPDQSLFTLDMPWPCHLSIDRKGQPRVENFNNAQIIIVQHFAPEPAPSQECRSQYQAIRHIEGRLEASMVAHGGRCLLGAMDQKNFVALFTW</sequence>
<name>A0A5P1DAX8_9PSED</name>
<keyword evidence="1" id="KW-0732">Signal</keyword>
<evidence type="ECO:0000313" key="4">
    <source>
        <dbReference type="Proteomes" id="UP000408764"/>
    </source>
</evidence>
<proteinExistence type="predicted"/>
<evidence type="ECO:0000313" key="2">
    <source>
        <dbReference type="EMBL" id="MBK3460562.1"/>
    </source>
</evidence>
<dbReference type="RefSeq" id="WP_153871277.1">
    <property type="nucleotide sequence ID" value="NZ_JAEKCT010000003.1"/>
</dbReference>
<organism evidence="3 4">
    <name type="scientific">Pseudomonas haemolytica</name>
    <dbReference type="NCBI Taxonomy" id="2600065"/>
    <lineage>
        <taxon>Bacteria</taxon>
        <taxon>Pseudomonadati</taxon>
        <taxon>Pseudomonadota</taxon>
        <taxon>Gammaproteobacteria</taxon>
        <taxon>Pseudomonadales</taxon>
        <taxon>Pseudomonadaceae</taxon>
        <taxon>Pseudomonas</taxon>
    </lineage>
</organism>
<accession>A0A5P1DAX8</accession>
<evidence type="ECO:0000313" key="5">
    <source>
        <dbReference type="Proteomes" id="UP000620382"/>
    </source>
</evidence>
<reference evidence="2 5" key="2">
    <citation type="submission" date="2021-01" db="EMBL/GenBank/DDBJ databases">
        <title>Antibiotic resistance and phylogeny of Pseudomonas spp. isolated over three decades from chicken meat in the Norwegian food chain.</title>
        <authorList>
            <person name="Moen B."/>
        </authorList>
    </citation>
    <scope>NUCLEOTIDE SEQUENCE [LARGE SCALE GENOMIC DNA]</scope>
    <source>
        <strain evidence="2 5">MF6766</strain>
    </source>
</reference>
<reference evidence="3 4" key="1">
    <citation type="submission" date="2019-08" db="EMBL/GenBank/DDBJ databases">
        <title>Pseudomonas haemolytica sp. nov. isolated from raw milk and skim milk concentrate.</title>
        <authorList>
            <person name="Hofmann K."/>
            <person name="Huptas C."/>
            <person name="Doll E."/>
            <person name="Scherer S."/>
            <person name="Wenning M."/>
        </authorList>
    </citation>
    <scope>NUCLEOTIDE SEQUENCE [LARGE SCALE GENOMIC DNA]</scope>
    <source>
        <strain evidence="3 4">DSM 108987</strain>
    </source>
</reference>
<keyword evidence="5" id="KW-1185">Reference proteome</keyword>
<evidence type="ECO:0000313" key="3">
    <source>
        <dbReference type="EMBL" id="MRJ37641.1"/>
    </source>
</evidence>
<dbReference type="Proteomes" id="UP000408764">
    <property type="component" value="Unassembled WGS sequence"/>
</dbReference>
<dbReference type="OrthoDB" id="6930070at2"/>
<gene>
    <name evidence="3" type="ORF">FRT59_11795</name>
    <name evidence="2" type="ORF">JJD71_15960</name>
</gene>
<protein>
    <submittedName>
        <fullName evidence="3">Uncharacterized protein</fullName>
    </submittedName>
</protein>
<comment type="caution">
    <text evidence="3">The sequence shown here is derived from an EMBL/GenBank/DDBJ whole genome shotgun (WGS) entry which is preliminary data.</text>
</comment>
<feature type="chain" id="PRO_5024285593" evidence="1">
    <location>
        <begin position="23"/>
        <end position="148"/>
    </location>
</feature>
<feature type="signal peptide" evidence="1">
    <location>
        <begin position="1"/>
        <end position="22"/>
    </location>
</feature>
<dbReference type="Proteomes" id="UP000620382">
    <property type="component" value="Unassembled WGS sequence"/>
</dbReference>
<dbReference type="AlphaFoldDB" id="A0A5P1DAX8"/>
<dbReference type="EMBL" id="JAENSR010000004">
    <property type="protein sequence ID" value="MBK3460562.1"/>
    <property type="molecule type" value="Genomic_DNA"/>
</dbReference>
<evidence type="ECO:0000256" key="1">
    <source>
        <dbReference type="SAM" id="SignalP"/>
    </source>
</evidence>
<dbReference type="EMBL" id="VOIW01000003">
    <property type="protein sequence ID" value="MRJ37641.1"/>
    <property type="molecule type" value="Genomic_DNA"/>
</dbReference>